<dbReference type="SMART" id="SM00220">
    <property type="entry name" value="S_TKc"/>
    <property type="match status" value="1"/>
</dbReference>
<dbReference type="CDD" id="cd00180">
    <property type="entry name" value="PKc"/>
    <property type="match status" value="1"/>
</dbReference>
<keyword evidence="4" id="KW-1185">Reference proteome</keyword>
<dbReference type="Gene3D" id="1.10.510.10">
    <property type="entry name" value="Transferase(Phosphotransferase) domain 1"/>
    <property type="match status" value="1"/>
</dbReference>
<evidence type="ECO:0000256" key="1">
    <source>
        <dbReference type="SAM" id="MobiDB-lite"/>
    </source>
</evidence>
<proteinExistence type="predicted"/>
<dbReference type="Gene3D" id="3.30.200.20">
    <property type="entry name" value="Phosphorylase Kinase, domain 1"/>
    <property type="match status" value="1"/>
</dbReference>
<dbReference type="GO" id="GO:0004674">
    <property type="term" value="F:protein serine/threonine kinase activity"/>
    <property type="evidence" value="ECO:0007669"/>
    <property type="project" value="TreeGrafter"/>
</dbReference>
<dbReference type="GO" id="GO:0044773">
    <property type="term" value="P:mitotic DNA damage checkpoint signaling"/>
    <property type="evidence" value="ECO:0007669"/>
    <property type="project" value="TreeGrafter"/>
</dbReference>
<dbReference type="GO" id="GO:0005634">
    <property type="term" value="C:nucleus"/>
    <property type="evidence" value="ECO:0007669"/>
    <property type="project" value="TreeGrafter"/>
</dbReference>
<name>A0A6A5XZB1_9PLEO</name>
<dbReference type="AlphaFoldDB" id="A0A6A5XZB1"/>
<evidence type="ECO:0000313" key="4">
    <source>
        <dbReference type="Proteomes" id="UP000799778"/>
    </source>
</evidence>
<keyword evidence="3" id="KW-0808">Transferase</keyword>
<reference evidence="3" key="1">
    <citation type="journal article" date="2020" name="Stud. Mycol.">
        <title>101 Dothideomycetes genomes: a test case for predicting lifestyles and emergence of pathogens.</title>
        <authorList>
            <person name="Haridas S."/>
            <person name="Albert R."/>
            <person name="Binder M."/>
            <person name="Bloem J."/>
            <person name="Labutti K."/>
            <person name="Salamov A."/>
            <person name="Andreopoulos B."/>
            <person name="Baker S."/>
            <person name="Barry K."/>
            <person name="Bills G."/>
            <person name="Bluhm B."/>
            <person name="Cannon C."/>
            <person name="Castanera R."/>
            <person name="Culley D."/>
            <person name="Daum C."/>
            <person name="Ezra D."/>
            <person name="Gonzalez J."/>
            <person name="Henrissat B."/>
            <person name="Kuo A."/>
            <person name="Liang C."/>
            <person name="Lipzen A."/>
            <person name="Lutzoni F."/>
            <person name="Magnuson J."/>
            <person name="Mondo S."/>
            <person name="Nolan M."/>
            <person name="Ohm R."/>
            <person name="Pangilinan J."/>
            <person name="Park H.-J."/>
            <person name="Ramirez L."/>
            <person name="Alfaro M."/>
            <person name="Sun H."/>
            <person name="Tritt A."/>
            <person name="Yoshinaga Y."/>
            <person name="Zwiers L.-H."/>
            <person name="Turgeon B."/>
            <person name="Goodwin S."/>
            <person name="Spatafora J."/>
            <person name="Crous P."/>
            <person name="Grigoriev I."/>
        </authorList>
    </citation>
    <scope>NUCLEOTIDE SEQUENCE</scope>
    <source>
        <strain evidence="3">CBS 175.79</strain>
    </source>
</reference>
<dbReference type="InterPro" id="IPR011009">
    <property type="entry name" value="Kinase-like_dom_sf"/>
</dbReference>
<dbReference type="PROSITE" id="PS50011">
    <property type="entry name" value="PROTEIN_KINASE_DOM"/>
    <property type="match status" value="1"/>
</dbReference>
<dbReference type="SUPFAM" id="SSF56112">
    <property type="entry name" value="Protein kinase-like (PK-like)"/>
    <property type="match status" value="1"/>
</dbReference>
<sequence>MRSDEVSISLYKRIKESEAKYHLDGTHFFLPESAIEDNITEKNIKAELGLGFWGKVKQVVSKGDLPTTVLRDAKKAFTILVYINESKSIKGLLDEGIKDSDLPLRREAENSGVLLSHDKSKRFKSLQTMNDSVVDSFLEKQWIVMAPTFDSTRNHLDIPSLCPLPFSNIEALTGSHSSVLYKGEIHYSHYRGGKGGNNNITIAIKRFLREKLFNQELKNLRILQELDHPYLIRHIATYTQEKSYCIISPFAEGGDLVNMWKSLDHIVRDDKLMLSSIEQMKHIAEALKALHEVNCRHGDLKPENIFHFTDDGDGKLVIADVGVSRTHREATEMRAAGTSTRATTRSYEAPETLSKEDEARSRKYDIWSLGCILYEYTLWLSHDYEAIESLSRARKAPHHEFYLLMKPTPVIEPIVLAAFTALREDPRCKNGTALEALMKLIQDKLLQIQVDDRCTAAELVEHLQMILDDIKSKRIPALNDVTLPPQKLRFVRADHFEIIEE</sequence>
<feature type="compositionally biased region" description="Low complexity" evidence="1">
    <location>
        <begin position="334"/>
        <end position="346"/>
    </location>
</feature>
<dbReference type="EMBL" id="ML978068">
    <property type="protein sequence ID" value="KAF2018243.1"/>
    <property type="molecule type" value="Genomic_DNA"/>
</dbReference>
<feature type="domain" description="Protein kinase" evidence="2">
    <location>
        <begin position="166"/>
        <end position="465"/>
    </location>
</feature>
<dbReference type="InterPro" id="IPR000719">
    <property type="entry name" value="Prot_kinase_dom"/>
</dbReference>
<dbReference type="Proteomes" id="UP000799778">
    <property type="component" value="Unassembled WGS sequence"/>
</dbReference>
<dbReference type="Pfam" id="PF00069">
    <property type="entry name" value="Pkinase"/>
    <property type="match status" value="1"/>
</dbReference>
<evidence type="ECO:0000259" key="2">
    <source>
        <dbReference type="PROSITE" id="PS50011"/>
    </source>
</evidence>
<protein>
    <submittedName>
        <fullName evidence="3">Kinase-like protein</fullName>
    </submittedName>
</protein>
<gene>
    <name evidence="3" type="ORF">BU24DRAFT_408177</name>
</gene>
<dbReference type="GeneID" id="54283244"/>
<keyword evidence="3" id="KW-0418">Kinase</keyword>
<dbReference type="PANTHER" id="PTHR44167:SF30">
    <property type="entry name" value="PHOSPHORYLASE KINASE"/>
    <property type="match status" value="1"/>
</dbReference>
<organism evidence="3 4">
    <name type="scientific">Aaosphaeria arxii CBS 175.79</name>
    <dbReference type="NCBI Taxonomy" id="1450172"/>
    <lineage>
        <taxon>Eukaryota</taxon>
        <taxon>Fungi</taxon>
        <taxon>Dikarya</taxon>
        <taxon>Ascomycota</taxon>
        <taxon>Pezizomycotina</taxon>
        <taxon>Dothideomycetes</taxon>
        <taxon>Pleosporomycetidae</taxon>
        <taxon>Pleosporales</taxon>
        <taxon>Pleosporales incertae sedis</taxon>
        <taxon>Aaosphaeria</taxon>
    </lineage>
</organism>
<dbReference type="GO" id="GO:0005524">
    <property type="term" value="F:ATP binding"/>
    <property type="evidence" value="ECO:0007669"/>
    <property type="project" value="InterPro"/>
</dbReference>
<feature type="region of interest" description="Disordered" evidence="1">
    <location>
        <begin position="329"/>
        <end position="354"/>
    </location>
</feature>
<evidence type="ECO:0000313" key="3">
    <source>
        <dbReference type="EMBL" id="KAF2018243.1"/>
    </source>
</evidence>
<dbReference type="PANTHER" id="PTHR44167">
    <property type="entry name" value="OVARIAN-SPECIFIC SERINE/THREONINE-PROTEIN KINASE LOK-RELATED"/>
    <property type="match status" value="1"/>
</dbReference>
<accession>A0A6A5XZB1</accession>
<dbReference type="RefSeq" id="XP_033386582.1">
    <property type="nucleotide sequence ID" value="XM_033525847.1"/>
</dbReference>
<dbReference type="OrthoDB" id="4062651at2759"/>